<reference evidence="1 2" key="1">
    <citation type="journal article" date="2016" name="Nat. Commun.">
        <title>Thousands of microbial genomes shed light on interconnected biogeochemical processes in an aquifer system.</title>
        <authorList>
            <person name="Anantharaman K."/>
            <person name="Brown C.T."/>
            <person name="Hug L.A."/>
            <person name="Sharon I."/>
            <person name="Castelle C.J."/>
            <person name="Probst A.J."/>
            <person name="Thomas B.C."/>
            <person name="Singh A."/>
            <person name="Wilkins M.J."/>
            <person name="Karaoz U."/>
            <person name="Brodie E.L."/>
            <person name="Williams K.H."/>
            <person name="Hubbard S.S."/>
            <person name="Banfield J.F."/>
        </authorList>
    </citation>
    <scope>NUCLEOTIDE SEQUENCE [LARGE SCALE GENOMIC DNA]</scope>
</reference>
<sequence>MNRLPRLILAAVFTFILMFFLVDNVSAAPGCSDGLYQRCQDGECTNPEMACKKYERCVERDPNGNCTKHEWGCKCLIDIPDVTTAPSSTPIPTPTIRQPFPPPYVPCYAVRNPEFHSLRPYQASPCNRAKRDLALSCGNDLLVYDELSVLKQFIPYGADIYFRLIGEVYYFEGNRIEFPNCTENNDGTETCFFSFPREKKIAIDLSRAYLPIMGNTELVVNSQEQFDEVMPKYIDDPAKVNEYASWYLNGIIGRAEYDPPDLSAESGVSRIVNYSGPLKKLLSFDSQEDIRFDEIRDAFRSRFVIPPANIRHDQNIGCVNFLNQKTECYPTRTLVTPYRMTQMRNPVIRAATGLLSYTPFSSTEDRMGEVEMQTSPIQYISPDLYLTGVILLNNKPADLFFSHMQEVYELADILQDLLVPKDAEKE</sequence>
<protein>
    <submittedName>
        <fullName evidence="1">Uncharacterized protein</fullName>
    </submittedName>
</protein>
<organism evidence="1 2">
    <name type="scientific">Candidatus Woesebacteria bacterium RIFCSPHIGHO2_01_FULL_37_10</name>
    <dbReference type="NCBI Taxonomy" id="1802489"/>
    <lineage>
        <taxon>Bacteria</taxon>
        <taxon>Candidatus Woeseibacteriota</taxon>
    </lineage>
</organism>
<accession>A0A1F7XWE2</accession>
<dbReference type="Proteomes" id="UP000178446">
    <property type="component" value="Unassembled WGS sequence"/>
</dbReference>
<proteinExistence type="predicted"/>
<dbReference type="AlphaFoldDB" id="A0A1F7XWE2"/>
<dbReference type="EMBL" id="MGGB01000014">
    <property type="protein sequence ID" value="OGM19341.1"/>
    <property type="molecule type" value="Genomic_DNA"/>
</dbReference>
<evidence type="ECO:0000313" key="2">
    <source>
        <dbReference type="Proteomes" id="UP000178446"/>
    </source>
</evidence>
<gene>
    <name evidence="1" type="ORF">A2685_02185</name>
</gene>
<comment type="caution">
    <text evidence="1">The sequence shown here is derived from an EMBL/GenBank/DDBJ whole genome shotgun (WGS) entry which is preliminary data.</text>
</comment>
<evidence type="ECO:0000313" key="1">
    <source>
        <dbReference type="EMBL" id="OGM19341.1"/>
    </source>
</evidence>
<name>A0A1F7XWE2_9BACT</name>